<name>A0ABQ9D9Q0_9PASS</name>
<reference evidence="12" key="1">
    <citation type="submission" date="2019-10" db="EMBL/GenBank/DDBJ databases">
        <authorList>
            <person name="Soares A.E.R."/>
            <person name="Aleixo A."/>
            <person name="Schneider P."/>
            <person name="Miyaki C.Y."/>
            <person name="Schneider M.P."/>
            <person name="Mello C."/>
            <person name="Vasconcelos A.T.R."/>
        </authorList>
    </citation>
    <scope>NUCLEOTIDE SEQUENCE</scope>
    <source>
        <tissue evidence="12">Muscle</tissue>
    </source>
</reference>
<feature type="transmembrane region" description="Helical" evidence="10">
    <location>
        <begin position="128"/>
        <end position="156"/>
    </location>
</feature>
<dbReference type="EMBL" id="WHWB01033749">
    <property type="protein sequence ID" value="KAJ7417598.1"/>
    <property type="molecule type" value="Genomic_DNA"/>
</dbReference>
<accession>A0ABQ9D9Q0</accession>
<keyword evidence="4" id="KW-0716">Sensory transduction</keyword>
<keyword evidence="2" id="KW-1003">Cell membrane</keyword>
<dbReference type="InterPro" id="IPR000725">
    <property type="entry name" value="Olfact_rcpt"/>
</dbReference>
<proteinExistence type="predicted"/>
<evidence type="ECO:0000256" key="7">
    <source>
        <dbReference type="ARBA" id="ARBA00023136"/>
    </source>
</evidence>
<evidence type="ECO:0000313" key="13">
    <source>
        <dbReference type="Proteomes" id="UP001145742"/>
    </source>
</evidence>
<dbReference type="Gene3D" id="1.20.1070.10">
    <property type="entry name" value="Rhodopsin 7-helix transmembrane proteins"/>
    <property type="match status" value="1"/>
</dbReference>
<comment type="caution">
    <text evidence="12">The sequence shown here is derived from an EMBL/GenBank/DDBJ whole genome shotgun (WGS) entry which is preliminary data.</text>
</comment>
<sequence length="292" mass="31385">MHFFLLNLSLTDMGSICTTVPKAMANYLWDTQTISYARCAAQVFVFILEQNFPSSPSCATTATLPSANPCTTGPSWAAAAWASGFLTALLHTANTFSLPLCQSNALGQFCEIPQILKLSCSHSDLRKIGLLCVSVSLGFGCFIFIVFLYVQIFRALLRIPSEQGWHKAFFICLPHLAMVSLFVSTATFAYLKPPSISSSSLDLALSVLYSVLPPVLKPLIYSLRNNEIVSVDEIAPQVGAQVLSSERCRGRRLEGDASPFSHLPKPSAIPVAAAGMGHVNPVSELGSGQAPP</sequence>
<keyword evidence="3 10" id="KW-0812">Transmembrane</keyword>
<evidence type="ECO:0000256" key="6">
    <source>
        <dbReference type="ARBA" id="ARBA00023040"/>
    </source>
</evidence>
<evidence type="ECO:0000256" key="10">
    <source>
        <dbReference type="SAM" id="Phobius"/>
    </source>
</evidence>
<evidence type="ECO:0000256" key="2">
    <source>
        <dbReference type="ARBA" id="ARBA00022475"/>
    </source>
</evidence>
<evidence type="ECO:0000256" key="9">
    <source>
        <dbReference type="ARBA" id="ARBA00023224"/>
    </source>
</evidence>
<keyword evidence="4" id="KW-0552">Olfaction</keyword>
<keyword evidence="11" id="KW-0732">Signal</keyword>
<dbReference type="Pfam" id="PF13853">
    <property type="entry name" value="7tm_4"/>
    <property type="match status" value="1"/>
</dbReference>
<dbReference type="Proteomes" id="UP001145742">
    <property type="component" value="Unassembled WGS sequence"/>
</dbReference>
<dbReference type="SUPFAM" id="SSF81321">
    <property type="entry name" value="Family A G protein-coupled receptor-like"/>
    <property type="match status" value="1"/>
</dbReference>
<evidence type="ECO:0000256" key="8">
    <source>
        <dbReference type="ARBA" id="ARBA00023170"/>
    </source>
</evidence>
<keyword evidence="5 10" id="KW-1133">Transmembrane helix</keyword>
<comment type="subcellular location">
    <subcellularLocation>
        <location evidence="1">Cell membrane</location>
        <topology evidence="1">Multi-pass membrane protein</topology>
    </subcellularLocation>
</comment>
<keyword evidence="9" id="KW-0807">Transducer</keyword>
<evidence type="ECO:0000256" key="1">
    <source>
        <dbReference type="ARBA" id="ARBA00004651"/>
    </source>
</evidence>
<gene>
    <name evidence="12" type="ORF">WISP_63610</name>
</gene>
<keyword evidence="6" id="KW-0297">G-protein coupled receptor</keyword>
<keyword evidence="7 10" id="KW-0472">Membrane</keyword>
<organism evidence="12 13">
    <name type="scientific">Willisornis vidua</name>
    <name type="common">Xingu scale-backed antbird</name>
    <dbReference type="NCBI Taxonomy" id="1566151"/>
    <lineage>
        <taxon>Eukaryota</taxon>
        <taxon>Metazoa</taxon>
        <taxon>Chordata</taxon>
        <taxon>Craniata</taxon>
        <taxon>Vertebrata</taxon>
        <taxon>Euteleostomi</taxon>
        <taxon>Archelosauria</taxon>
        <taxon>Archosauria</taxon>
        <taxon>Dinosauria</taxon>
        <taxon>Saurischia</taxon>
        <taxon>Theropoda</taxon>
        <taxon>Coelurosauria</taxon>
        <taxon>Aves</taxon>
        <taxon>Neognathae</taxon>
        <taxon>Neoaves</taxon>
        <taxon>Telluraves</taxon>
        <taxon>Australaves</taxon>
        <taxon>Passeriformes</taxon>
        <taxon>Thamnophilidae</taxon>
        <taxon>Willisornis</taxon>
    </lineage>
</organism>
<protein>
    <submittedName>
        <fullName evidence="12">Olfactory receptor 14I1-like protein</fullName>
    </submittedName>
</protein>
<dbReference type="PANTHER" id="PTHR26452">
    <property type="entry name" value="OLFACTORY RECEPTOR"/>
    <property type="match status" value="1"/>
</dbReference>
<evidence type="ECO:0000256" key="11">
    <source>
        <dbReference type="SAM" id="SignalP"/>
    </source>
</evidence>
<feature type="chain" id="PRO_5045239347" evidence="11">
    <location>
        <begin position="26"/>
        <end position="292"/>
    </location>
</feature>
<evidence type="ECO:0000256" key="3">
    <source>
        <dbReference type="ARBA" id="ARBA00022692"/>
    </source>
</evidence>
<dbReference type="InterPro" id="IPR050516">
    <property type="entry name" value="Olfactory_GPCR"/>
</dbReference>
<feature type="transmembrane region" description="Helical" evidence="10">
    <location>
        <begin position="168"/>
        <end position="191"/>
    </location>
</feature>
<evidence type="ECO:0000256" key="5">
    <source>
        <dbReference type="ARBA" id="ARBA00022989"/>
    </source>
</evidence>
<feature type="signal peptide" evidence="11">
    <location>
        <begin position="1"/>
        <end position="25"/>
    </location>
</feature>
<evidence type="ECO:0000256" key="4">
    <source>
        <dbReference type="ARBA" id="ARBA00022725"/>
    </source>
</evidence>
<dbReference type="PRINTS" id="PR00245">
    <property type="entry name" value="OLFACTORYR"/>
</dbReference>
<keyword evidence="13" id="KW-1185">Reference proteome</keyword>
<evidence type="ECO:0000313" key="12">
    <source>
        <dbReference type="EMBL" id="KAJ7417598.1"/>
    </source>
</evidence>
<keyword evidence="8" id="KW-0675">Receptor</keyword>